<dbReference type="GO" id="GO:0003677">
    <property type="term" value="F:DNA binding"/>
    <property type="evidence" value="ECO:0007669"/>
    <property type="project" value="UniProtKB-KW"/>
</dbReference>
<keyword evidence="1" id="KW-0479">Metal-binding</keyword>
<dbReference type="AlphaFoldDB" id="B8LZT3"/>
<dbReference type="OrthoDB" id="2593732at2759"/>
<dbReference type="VEuPathDB" id="FungiDB:TSTA_080980"/>
<evidence type="ECO:0000256" key="3">
    <source>
        <dbReference type="ARBA" id="ARBA00023015"/>
    </source>
</evidence>
<evidence type="ECO:0000256" key="5">
    <source>
        <dbReference type="ARBA" id="ARBA00023163"/>
    </source>
</evidence>
<dbReference type="GeneID" id="8101403"/>
<dbReference type="EMBL" id="EQ962653">
    <property type="protein sequence ID" value="EED20865.1"/>
    <property type="molecule type" value="Genomic_DNA"/>
</dbReference>
<dbReference type="PANTHER" id="PTHR36206:SF12">
    <property type="entry name" value="ASPERCRYPTIN BIOSYNTHESIS CLUSTER-SPECIFIC TRANSCRIPTION REGULATOR ATNN-RELATED"/>
    <property type="match status" value="1"/>
</dbReference>
<evidence type="ECO:0000256" key="6">
    <source>
        <dbReference type="ARBA" id="ARBA00023242"/>
    </source>
</evidence>
<protein>
    <recommendedName>
        <fullName evidence="9">C6 transcription factor</fullName>
    </recommendedName>
</protein>
<gene>
    <name evidence="7" type="ORF">TSTA_080980</name>
</gene>
<dbReference type="HOGENOM" id="CLU_011409_6_1_1"/>
<dbReference type="STRING" id="441959.B8LZT3"/>
<evidence type="ECO:0000313" key="8">
    <source>
        <dbReference type="Proteomes" id="UP000001745"/>
    </source>
</evidence>
<accession>B8LZT3</accession>
<evidence type="ECO:0000256" key="2">
    <source>
        <dbReference type="ARBA" id="ARBA00022833"/>
    </source>
</evidence>
<dbReference type="PANTHER" id="PTHR36206">
    <property type="entry name" value="ASPERCRYPTIN BIOSYNTHESIS CLUSTER-SPECIFIC TRANSCRIPTION REGULATOR ATNN-RELATED"/>
    <property type="match status" value="1"/>
</dbReference>
<dbReference type="InterPro" id="IPR021858">
    <property type="entry name" value="Fun_TF"/>
</dbReference>
<keyword evidence="5" id="KW-0804">Transcription</keyword>
<dbReference type="Proteomes" id="UP000001745">
    <property type="component" value="Unassembled WGS sequence"/>
</dbReference>
<reference evidence="8" key="1">
    <citation type="journal article" date="2015" name="Genome Announc.">
        <title>Genome sequence of the AIDS-associated pathogen Penicillium marneffei (ATCC18224) and its near taxonomic relative Talaromyces stipitatus (ATCC10500).</title>
        <authorList>
            <person name="Nierman W.C."/>
            <person name="Fedorova-Abrams N.D."/>
            <person name="Andrianopoulos A."/>
        </authorList>
    </citation>
    <scope>NUCLEOTIDE SEQUENCE [LARGE SCALE GENOMIC DNA]</scope>
    <source>
        <strain evidence="8">ATCC 10500 / CBS 375.48 / QM 6759 / NRRL 1006</strain>
    </source>
</reference>
<dbReference type="eggNOG" id="ENOG502SPHU">
    <property type="taxonomic scope" value="Eukaryota"/>
</dbReference>
<keyword evidence="3" id="KW-0805">Transcription regulation</keyword>
<evidence type="ECO:0000256" key="4">
    <source>
        <dbReference type="ARBA" id="ARBA00023125"/>
    </source>
</evidence>
<evidence type="ECO:0008006" key="9">
    <source>
        <dbReference type="Google" id="ProtNLM"/>
    </source>
</evidence>
<keyword evidence="2" id="KW-0862">Zinc</keyword>
<dbReference type="GO" id="GO:0046872">
    <property type="term" value="F:metal ion binding"/>
    <property type="evidence" value="ECO:0007669"/>
    <property type="project" value="UniProtKB-KW"/>
</dbReference>
<evidence type="ECO:0000313" key="7">
    <source>
        <dbReference type="EMBL" id="EED20865.1"/>
    </source>
</evidence>
<dbReference type="InterPro" id="IPR052360">
    <property type="entry name" value="Transcr_Regulatory_Proteins"/>
</dbReference>
<dbReference type="Pfam" id="PF11951">
    <property type="entry name" value="Fungal_trans_2"/>
    <property type="match status" value="1"/>
</dbReference>
<organism evidence="7 8">
    <name type="scientific">Talaromyces stipitatus (strain ATCC 10500 / CBS 375.48 / QM 6759 / NRRL 1006)</name>
    <name type="common">Penicillium stipitatum</name>
    <dbReference type="NCBI Taxonomy" id="441959"/>
    <lineage>
        <taxon>Eukaryota</taxon>
        <taxon>Fungi</taxon>
        <taxon>Dikarya</taxon>
        <taxon>Ascomycota</taxon>
        <taxon>Pezizomycotina</taxon>
        <taxon>Eurotiomycetes</taxon>
        <taxon>Eurotiomycetidae</taxon>
        <taxon>Eurotiales</taxon>
        <taxon>Trichocomaceae</taxon>
        <taxon>Talaromyces</taxon>
        <taxon>Talaromyces sect. Talaromyces</taxon>
    </lineage>
</organism>
<dbReference type="PhylomeDB" id="B8LZT3"/>
<keyword evidence="6" id="KW-0539">Nucleus</keyword>
<keyword evidence="8" id="KW-1185">Reference proteome</keyword>
<sequence length="535" mass="61285">MFDMQVRKTSGSSHMIIDEQYGPARHEWYKTVAVLTKNFFVGYDIRNAMRLVPLAEDVLALGARTRSTKTAVTAVETTLDKVYPLSVTLAGSERISTPVGLTDASQIELVWRERWYLEFFRNNTALQCSGFFMHDFWQRLVYQISEEEPAVRHASIALGALHWNFERSKTGQGEPDPVFPLQQCNKAIACLRLQLHSTSRPYRAHMETGLVTCLLFVVLAFLQGDAHTARRHLQSGHIMLREWQNTVSEENSEIKSTLVKAFAHMQLHWSTVAEPETSTGEDDMDTDDGYIPLSNFGLSETIDSLEKAGNLLVGLGWIVLQAHPQLSASTKANNLLKYERSTILTKLQRWMTELTYSLVRRGDVLMPRDRATLMVLELWSEIIYIKASTWSETNERVFDKFYSNFQRAVQIAKELLTSNSTRSPLPTFSVGTGIIPPLFFCASKCRDWVLRREALLLLRGWQLQEGIWKTSLTAQILEQLIQIESEGFLPEDVIPESARIASMHVEILHEDQKVRLWYRRSAHFEKRYIQLLSNP</sequence>
<name>B8LZT3_TALSN</name>
<dbReference type="OMA" id="AFKCRDW"/>
<keyword evidence="4" id="KW-0238">DNA-binding</keyword>
<dbReference type="RefSeq" id="XP_002477828.1">
    <property type="nucleotide sequence ID" value="XM_002477783.1"/>
</dbReference>
<proteinExistence type="predicted"/>
<evidence type="ECO:0000256" key="1">
    <source>
        <dbReference type="ARBA" id="ARBA00022723"/>
    </source>
</evidence>
<dbReference type="InParanoid" id="B8LZT3"/>